<dbReference type="Gene3D" id="3.30.1330.30">
    <property type="match status" value="1"/>
</dbReference>
<comment type="similarity">
    <text evidence="2">Belongs to the eukaryotic release factor 1 family.</text>
</comment>
<dbReference type="InterPro" id="IPR004403">
    <property type="entry name" value="Peptide_chain-rel_eRF1/aRF1"/>
</dbReference>
<dbReference type="Pfam" id="PF03465">
    <property type="entry name" value="eRF1_3"/>
    <property type="match status" value="1"/>
</dbReference>
<dbReference type="SUPFAM" id="SSF53137">
    <property type="entry name" value="Translational machinery components"/>
    <property type="match status" value="1"/>
</dbReference>
<evidence type="ECO:0000313" key="10">
    <source>
        <dbReference type="EMBL" id="OVA01310.1"/>
    </source>
</evidence>
<evidence type="ECO:0000256" key="3">
    <source>
        <dbReference type="ARBA" id="ARBA00011520"/>
    </source>
</evidence>
<comment type="subunit">
    <text evidence="3">Heterodimer of two subunits, one of which binds GTP.</text>
</comment>
<keyword evidence="11" id="KW-1185">Reference proteome</keyword>
<evidence type="ECO:0000256" key="8">
    <source>
        <dbReference type="ARBA" id="ARBA00045523"/>
    </source>
</evidence>
<feature type="domain" description="eRF1/Pelota-like N-terminal" evidence="9">
    <location>
        <begin position="8"/>
        <end position="144"/>
    </location>
</feature>
<comment type="subcellular location">
    <subcellularLocation>
        <location evidence="1">Cytoplasm</location>
    </subcellularLocation>
</comment>
<dbReference type="InterPro" id="IPR024049">
    <property type="entry name" value="eRF1_1_sf"/>
</dbReference>
<dbReference type="SMART" id="SM01194">
    <property type="entry name" value="eRF1_1"/>
    <property type="match status" value="1"/>
</dbReference>
<evidence type="ECO:0000313" key="11">
    <source>
        <dbReference type="Proteomes" id="UP000195402"/>
    </source>
</evidence>
<dbReference type="OrthoDB" id="10254527at2759"/>
<dbReference type="InterPro" id="IPR042226">
    <property type="entry name" value="eFR1_2_sf"/>
</dbReference>
<dbReference type="SUPFAM" id="SSF55481">
    <property type="entry name" value="N-terminal domain of eukaryotic peptide chain release factor subunit 1, ERF1"/>
    <property type="match status" value="1"/>
</dbReference>
<dbReference type="Gene3D" id="3.30.960.10">
    <property type="entry name" value="eRF1 domain 1"/>
    <property type="match status" value="1"/>
</dbReference>
<accession>A0A200PSY0</accession>
<comment type="caution">
    <text evidence="10">The sequence shown here is derived from an EMBL/GenBank/DDBJ whole genome shotgun (WGS) entry which is preliminary data.</text>
</comment>
<dbReference type="Pfam" id="PF03463">
    <property type="entry name" value="eRF1_1"/>
    <property type="match status" value="1"/>
</dbReference>
<dbReference type="PANTHER" id="PTHR10113">
    <property type="entry name" value="PEPTIDE CHAIN RELEASE FACTOR SUBUNIT 1"/>
    <property type="match status" value="1"/>
</dbReference>
<dbReference type="GO" id="GO:0003747">
    <property type="term" value="F:translation release factor activity"/>
    <property type="evidence" value="ECO:0007669"/>
    <property type="project" value="InterPro"/>
</dbReference>
<proteinExistence type="inferred from homology"/>
<dbReference type="InParanoid" id="A0A200PSY0"/>
<gene>
    <name evidence="10" type="ORF">BVC80_8793g24</name>
</gene>
<dbReference type="FunFam" id="3.30.420.60:FF:000003">
    <property type="entry name" value="Peptide chain release factor subunit 1"/>
    <property type="match status" value="1"/>
</dbReference>
<organism evidence="10 11">
    <name type="scientific">Macleaya cordata</name>
    <name type="common">Five-seeded plume-poppy</name>
    <name type="synonym">Bocconia cordata</name>
    <dbReference type="NCBI Taxonomy" id="56857"/>
    <lineage>
        <taxon>Eukaryota</taxon>
        <taxon>Viridiplantae</taxon>
        <taxon>Streptophyta</taxon>
        <taxon>Embryophyta</taxon>
        <taxon>Tracheophyta</taxon>
        <taxon>Spermatophyta</taxon>
        <taxon>Magnoliopsida</taxon>
        <taxon>Ranunculales</taxon>
        <taxon>Papaveraceae</taxon>
        <taxon>Papaveroideae</taxon>
        <taxon>Macleaya</taxon>
    </lineage>
</organism>
<keyword evidence="6" id="KW-0341">Growth regulation</keyword>
<dbReference type="FunFam" id="3.30.1330.30:FF:000006">
    <property type="entry name" value="Peptide chain release factor subunit 1"/>
    <property type="match status" value="1"/>
</dbReference>
<dbReference type="FunFam" id="3.30.960.10:FF:000001">
    <property type="entry name" value="Eukaryotic peptide chain release factor subunit 1"/>
    <property type="match status" value="1"/>
</dbReference>
<evidence type="ECO:0000256" key="2">
    <source>
        <dbReference type="ARBA" id="ARBA00005326"/>
    </source>
</evidence>
<keyword evidence="7" id="KW-0648">Protein biosynthesis</keyword>
<dbReference type="InterPro" id="IPR005142">
    <property type="entry name" value="eRF1_3"/>
</dbReference>
<evidence type="ECO:0000259" key="9">
    <source>
        <dbReference type="SMART" id="SM01194"/>
    </source>
</evidence>
<evidence type="ECO:0000256" key="1">
    <source>
        <dbReference type="ARBA" id="ARBA00004496"/>
    </source>
</evidence>
<evidence type="ECO:0000256" key="4">
    <source>
        <dbReference type="ARBA" id="ARBA00013382"/>
    </source>
</evidence>
<sequence>MSVTMSNGQETDKDIEIWKVKKLIKSLEAARGNGTSMISLIMPPRDQIARVTKMLCDEFGTASNIKRRVNRQSVLGAITSAQQRLKLYNKVPHNGLVLYTGTILTEDGKEKKVTIDFEPFRPINVSLYLCDNKFHTEPLNELLEYGDKYGFIVMDGTGALFGTLSGNTREVLHKFTVDLPKKHGRGGQSAQRFGRIRDEKRHNYITKTAELAKEFYIDPATSQPNVSGLILAGSADLKTELRESHMFDPRLKAKVKKVVDVSYGGETGFIQAIRLSSELLSNVKFVQEQRLLEKYFVGMKQDTGKCVCGVNDTLKALQMGAVETLIVWENLDINRYVLKNSVTDEITIKHLNKDQEADQSNLRDPDNSADLEVEDKMSLLEWLANEYKQFGCTLEFITNKSPEGSQFCQGFGGIGGILRYQLDMRIFDELYDGEYNEDSVLADEEYNETSE</sequence>
<evidence type="ECO:0000256" key="6">
    <source>
        <dbReference type="ARBA" id="ARBA00022604"/>
    </source>
</evidence>
<dbReference type="Proteomes" id="UP000195402">
    <property type="component" value="Unassembled WGS sequence"/>
</dbReference>
<dbReference type="InterPro" id="IPR005140">
    <property type="entry name" value="eRF1_Pelota-like_N"/>
</dbReference>
<protein>
    <recommendedName>
        <fullName evidence="4">Eukaryotic peptide chain release factor subunit 1</fullName>
    </recommendedName>
</protein>
<reference evidence="10 11" key="1">
    <citation type="journal article" date="2017" name="Mol. Plant">
        <title>The Genome of Medicinal Plant Macleaya cordata Provides New Insights into Benzylisoquinoline Alkaloids Metabolism.</title>
        <authorList>
            <person name="Liu X."/>
            <person name="Liu Y."/>
            <person name="Huang P."/>
            <person name="Ma Y."/>
            <person name="Qing Z."/>
            <person name="Tang Q."/>
            <person name="Cao H."/>
            <person name="Cheng P."/>
            <person name="Zheng Y."/>
            <person name="Yuan Z."/>
            <person name="Zhou Y."/>
            <person name="Liu J."/>
            <person name="Tang Z."/>
            <person name="Zhuo Y."/>
            <person name="Zhang Y."/>
            <person name="Yu L."/>
            <person name="Huang J."/>
            <person name="Yang P."/>
            <person name="Peng Q."/>
            <person name="Zhang J."/>
            <person name="Jiang W."/>
            <person name="Zhang Z."/>
            <person name="Lin K."/>
            <person name="Ro D.K."/>
            <person name="Chen X."/>
            <person name="Xiong X."/>
            <person name="Shang Y."/>
            <person name="Huang S."/>
            <person name="Zeng J."/>
        </authorList>
    </citation>
    <scope>NUCLEOTIDE SEQUENCE [LARGE SCALE GENOMIC DNA]</scope>
    <source>
        <strain evidence="11">cv. BLH2017</strain>
        <tissue evidence="10">Root</tissue>
    </source>
</reference>
<dbReference type="EMBL" id="MVGT01004138">
    <property type="protein sequence ID" value="OVA01310.1"/>
    <property type="molecule type" value="Genomic_DNA"/>
</dbReference>
<dbReference type="InterPro" id="IPR029064">
    <property type="entry name" value="Ribosomal_eL30-like_sf"/>
</dbReference>
<dbReference type="SUPFAM" id="SSF55315">
    <property type="entry name" value="L30e-like"/>
    <property type="match status" value="1"/>
</dbReference>
<dbReference type="Pfam" id="PF03464">
    <property type="entry name" value="eRF1_2"/>
    <property type="match status" value="1"/>
</dbReference>
<dbReference type="STRING" id="56857.A0A200PSY0"/>
<dbReference type="InterPro" id="IPR005141">
    <property type="entry name" value="eRF1_2"/>
</dbReference>
<dbReference type="Gene3D" id="3.30.420.60">
    <property type="entry name" value="eRF1 domain 2"/>
    <property type="match status" value="1"/>
</dbReference>
<evidence type="ECO:0000256" key="5">
    <source>
        <dbReference type="ARBA" id="ARBA00022490"/>
    </source>
</evidence>
<evidence type="ECO:0000256" key="7">
    <source>
        <dbReference type="ARBA" id="ARBA00022917"/>
    </source>
</evidence>
<dbReference type="GO" id="GO:0005737">
    <property type="term" value="C:cytoplasm"/>
    <property type="evidence" value="ECO:0007669"/>
    <property type="project" value="UniProtKB-SubCell"/>
</dbReference>
<name>A0A200PSY0_MACCD</name>
<dbReference type="AlphaFoldDB" id="A0A200PSY0"/>
<comment type="function">
    <text evidence="8">Directs the termination of nascent peptide synthesis (translation) in response to the termination codons UAA, UAG and UGA. Modulates plant growth and development.</text>
</comment>
<keyword evidence="5" id="KW-0963">Cytoplasm</keyword>
<dbReference type="NCBIfam" id="TIGR03676">
    <property type="entry name" value="aRF1_eRF1"/>
    <property type="match status" value="1"/>
</dbReference>